<sequence>MYDAVGRLVRTLAEGVTEPGYYTVNWDGCDDLGRRLPAGVYFVRFDTEDYQKIEKAVLLK</sequence>
<dbReference type="InterPro" id="IPR025965">
    <property type="entry name" value="FlgD/Vpr_Ig-like"/>
</dbReference>
<accession>A0A0S8FTM7</accession>
<dbReference type="Pfam" id="PF13860">
    <property type="entry name" value="FlgD_ig"/>
    <property type="match status" value="1"/>
</dbReference>
<proteinExistence type="predicted"/>
<dbReference type="AlphaFoldDB" id="A0A0S8FTM7"/>
<comment type="caution">
    <text evidence="2">The sequence shown here is derived from an EMBL/GenBank/DDBJ whole genome shotgun (WGS) entry which is preliminary data.</text>
</comment>
<evidence type="ECO:0000259" key="1">
    <source>
        <dbReference type="Pfam" id="PF13860"/>
    </source>
</evidence>
<reference evidence="2 3" key="1">
    <citation type="journal article" date="2015" name="Microbiome">
        <title>Genomic resolution of linkages in carbon, nitrogen, and sulfur cycling among widespread estuary sediment bacteria.</title>
        <authorList>
            <person name="Baker B.J."/>
            <person name="Lazar C.S."/>
            <person name="Teske A.P."/>
            <person name="Dick G.J."/>
        </authorList>
    </citation>
    <scope>NUCLEOTIDE SEQUENCE [LARGE SCALE GENOMIC DNA]</scope>
    <source>
        <strain evidence="2">SM23_42</strain>
    </source>
</reference>
<dbReference type="Gene3D" id="2.60.40.4070">
    <property type="match status" value="1"/>
</dbReference>
<gene>
    <name evidence="2" type="ORF">AMJ83_05510</name>
</gene>
<protein>
    <recommendedName>
        <fullName evidence="1">FlgD/Vpr Ig-like domain-containing protein</fullName>
    </recommendedName>
</protein>
<dbReference type="EMBL" id="LJUJ01000008">
    <property type="protein sequence ID" value="KPK63902.1"/>
    <property type="molecule type" value="Genomic_DNA"/>
</dbReference>
<feature type="domain" description="FlgD/Vpr Ig-like" evidence="1">
    <location>
        <begin position="2"/>
        <end position="44"/>
    </location>
</feature>
<dbReference type="Proteomes" id="UP000051373">
    <property type="component" value="Unassembled WGS sequence"/>
</dbReference>
<evidence type="ECO:0000313" key="2">
    <source>
        <dbReference type="EMBL" id="KPK63902.1"/>
    </source>
</evidence>
<organism evidence="2 3">
    <name type="scientific">candidate division WOR_3 bacterium SM23_42</name>
    <dbReference type="NCBI Taxonomy" id="1703779"/>
    <lineage>
        <taxon>Bacteria</taxon>
        <taxon>Bacteria division WOR-3</taxon>
    </lineage>
</organism>
<name>A0A0S8FTM7_UNCW3</name>
<evidence type="ECO:0000313" key="3">
    <source>
        <dbReference type="Proteomes" id="UP000051373"/>
    </source>
</evidence>